<organism evidence="3 4">
    <name type="scientific">Colletotrichum sojae</name>
    <dbReference type="NCBI Taxonomy" id="2175907"/>
    <lineage>
        <taxon>Eukaryota</taxon>
        <taxon>Fungi</taxon>
        <taxon>Dikarya</taxon>
        <taxon>Ascomycota</taxon>
        <taxon>Pezizomycotina</taxon>
        <taxon>Sordariomycetes</taxon>
        <taxon>Hypocreomycetidae</taxon>
        <taxon>Glomerellales</taxon>
        <taxon>Glomerellaceae</taxon>
        <taxon>Colletotrichum</taxon>
        <taxon>Colletotrichum orchidearum species complex</taxon>
    </lineage>
</organism>
<feature type="domain" description="Protein kinase" evidence="2">
    <location>
        <begin position="57"/>
        <end position="493"/>
    </location>
</feature>
<dbReference type="EMBL" id="WIGN01000261">
    <property type="protein sequence ID" value="KAF6802732.1"/>
    <property type="molecule type" value="Genomic_DNA"/>
</dbReference>
<reference evidence="3 4" key="1">
    <citation type="journal article" date="2020" name="Phytopathology">
        <title>Genome Sequence Resources of Colletotrichum truncatum, C. plurivorum, C. musicola, and C. sojae: Four Species Pathogenic to Soybean (Glycine max).</title>
        <authorList>
            <person name="Rogerio F."/>
            <person name="Boufleur T.R."/>
            <person name="Ciampi-Guillardi M."/>
            <person name="Sukno S.A."/>
            <person name="Thon M.R."/>
            <person name="Massola Junior N.S."/>
            <person name="Baroncelli R."/>
        </authorList>
    </citation>
    <scope>NUCLEOTIDE SEQUENCE [LARGE SCALE GENOMIC DNA]</scope>
    <source>
        <strain evidence="3 4">LFN0009</strain>
    </source>
</reference>
<feature type="region of interest" description="Disordered" evidence="1">
    <location>
        <begin position="432"/>
        <end position="451"/>
    </location>
</feature>
<keyword evidence="3" id="KW-0808">Transferase</keyword>
<feature type="compositionally biased region" description="Low complexity" evidence="1">
    <location>
        <begin position="436"/>
        <end position="445"/>
    </location>
</feature>
<dbReference type="SUPFAM" id="SSF56112">
    <property type="entry name" value="Protein kinase-like (PK-like)"/>
    <property type="match status" value="1"/>
</dbReference>
<evidence type="ECO:0000313" key="4">
    <source>
        <dbReference type="Proteomes" id="UP000652219"/>
    </source>
</evidence>
<dbReference type="InterPro" id="IPR011009">
    <property type="entry name" value="Kinase-like_dom_sf"/>
</dbReference>
<dbReference type="GO" id="GO:0005524">
    <property type="term" value="F:ATP binding"/>
    <property type="evidence" value="ECO:0007669"/>
    <property type="project" value="InterPro"/>
</dbReference>
<dbReference type="GO" id="GO:0004674">
    <property type="term" value="F:protein serine/threonine kinase activity"/>
    <property type="evidence" value="ECO:0007669"/>
    <property type="project" value="UniProtKB-KW"/>
</dbReference>
<keyword evidence="3" id="KW-0723">Serine/threonine-protein kinase</keyword>
<feature type="compositionally biased region" description="Low complexity" evidence="1">
    <location>
        <begin position="111"/>
        <end position="120"/>
    </location>
</feature>
<evidence type="ECO:0000313" key="3">
    <source>
        <dbReference type="EMBL" id="KAF6802732.1"/>
    </source>
</evidence>
<accession>A0A8H6IXU8</accession>
<comment type="caution">
    <text evidence="3">The sequence shown here is derived from an EMBL/GenBank/DDBJ whole genome shotgun (WGS) entry which is preliminary data.</text>
</comment>
<sequence>MPSTERPRTGPRDVKQRSQEYIPVEDLDEEVVRNYMSSLFRGQNMSCSYAWRNGYRYTLPRPLAQEERDTLYSRARFRSGNCHEEGALVAVPRRRLAQRGEDGSGDGVHSGGAADPPDAADASDLVVPCLYRLKDEMETGWYRADAAPSMFLDIDVHSERRDEIIDGIYGTEVGCGETSKVYAVEGRLIPGRTATEPFPLAAGDLESFFLGDHDDNEALIPRRNSLWAQFLGLVSAVAHLHDAKSAGMIHRAITASNILVYRDEKTGQLVLKLARFGQSVGEHDELAWETGSAAQLATVSYDDPPVRYRCVTGKGSEARRLPSLEDLRRNDVWRLDCVLTQLCFFAVGGSRGVKRFGVSIAVEGEDSGFDWLGDGRPAGPRFDDGDGVKRQHTDWADCRYDDGTRIAKLYPGSRVSVFARWGLGIKKWTESLTNRSTPSPSSSVARPPPSSGERVRVVWEFGIDNLSTILSQDEASRYKESCVVYFPGGKPVLSPSAWSVDRYSESAAASAGTATSSPASLSQGRNYAHEHGLLHAQDVDAKLAAIEMAAAGLNKSQSTLGEKPV</sequence>
<dbReference type="Gene3D" id="1.10.510.10">
    <property type="entry name" value="Transferase(Phosphotransferase) domain 1"/>
    <property type="match status" value="1"/>
</dbReference>
<keyword evidence="4" id="KW-1185">Reference proteome</keyword>
<proteinExistence type="predicted"/>
<evidence type="ECO:0000256" key="1">
    <source>
        <dbReference type="SAM" id="MobiDB-lite"/>
    </source>
</evidence>
<protein>
    <submittedName>
        <fullName evidence="3">Serine/threonine protein kinase</fullName>
    </submittedName>
</protein>
<keyword evidence="3" id="KW-0418">Kinase</keyword>
<feature type="region of interest" description="Disordered" evidence="1">
    <location>
        <begin position="93"/>
        <end position="120"/>
    </location>
</feature>
<dbReference type="AlphaFoldDB" id="A0A8H6IXU8"/>
<evidence type="ECO:0000259" key="2">
    <source>
        <dbReference type="PROSITE" id="PS50011"/>
    </source>
</evidence>
<dbReference type="PROSITE" id="PS50011">
    <property type="entry name" value="PROTEIN_KINASE_DOM"/>
    <property type="match status" value="1"/>
</dbReference>
<name>A0A8H6IXU8_9PEZI</name>
<dbReference type="InterPro" id="IPR000719">
    <property type="entry name" value="Prot_kinase_dom"/>
</dbReference>
<gene>
    <name evidence="3" type="ORF">CSOJ01_11405</name>
</gene>
<dbReference type="Proteomes" id="UP000652219">
    <property type="component" value="Unassembled WGS sequence"/>
</dbReference>